<dbReference type="AlphaFoldDB" id="A0A1R4I3Z6"/>
<name>A0A1R4I3Z6_9GAMM</name>
<sequence length="38" mass="4525">MEVIRFQCAEKLSMAALSRQFPFLDMLRSILFSTTMRR</sequence>
<accession>A0A1R4I3Z6</accession>
<evidence type="ECO:0000313" key="1">
    <source>
        <dbReference type="EMBL" id="SJN14587.1"/>
    </source>
</evidence>
<reference evidence="1 2" key="1">
    <citation type="submission" date="2017-02" db="EMBL/GenBank/DDBJ databases">
        <authorList>
            <person name="Dridi B."/>
        </authorList>
    </citation>
    <scope>NUCLEOTIDE SEQUENCE [LARGE SCALE GENOMIC DNA]</scope>
    <source>
        <strain evidence="1 2">JB380</strain>
    </source>
</reference>
<comment type="caution">
    <text evidence="1">The sequence shown here is derived from an EMBL/GenBank/DDBJ whole genome shotgun (WGS) entry which is preliminary data.</text>
</comment>
<evidence type="ECO:0000313" key="2">
    <source>
        <dbReference type="Proteomes" id="UP000196331"/>
    </source>
</evidence>
<dbReference type="EMBL" id="FUKM01000057">
    <property type="protein sequence ID" value="SJN14587.1"/>
    <property type="molecule type" value="Genomic_DNA"/>
</dbReference>
<organism evidence="1 2">
    <name type="scientific">Halomonas citrativorans</name>
    <dbReference type="NCBI Taxonomy" id="2742612"/>
    <lineage>
        <taxon>Bacteria</taxon>
        <taxon>Pseudomonadati</taxon>
        <taxon>Pseudomonadota</taxon>
        <taxon>Gammaproteobacteria</taxon>
        <taxon>Oceanospirillales</taxon>
        <taxon>Halomonadaceae</taxon>
        <taxon>Halomonas</taxon>
    </lineage>
</organism>
<proteinExistence type="predicted"/>
<dbReference type="Proteomes" id="UP000196331">
    <property type="component" value="Unassembled WGS sequence"/>
</dbReference>
<gene>
    <name evidence="1" type="ORF">CZ787_15890</name>
</gene>
<protein>
    <submittedName>
        <fullName evidence="1">Uncharacterized protein</fullName>
    </submittedName>
</protein>